<dbReference type="InterPro" id="IPR036641">
    <property type="entry name" value="HPT_dom_sf"/>
</dbReference>
<gene>
    <name evidence="4" type="ORF">J3998_02905</name>
</gene>
<sequence>MPVDQENLNMLKEVIGEDLKEVIEAFLTTSPEILGQIKLSIEIEDAAGVQLHSHTLKGSAANIGAIHLPSLCAELETKAKDGVVAPEFNDMYANIENESQAVFKFLREFLQSF</sequence>
<organism evidence="4 5">
    <name type="scientific">Thiomicrorhabdus marina</name>
    <dbReference type="NCBI Taxonomy" id="2818442"/>
    <lineage>
        <taxon>Bacteria</taxon>
        <taxon>Pseudomonadati</taxon>
        <taxon>Pseudomonadota</taxon>
        <taxon>Gammaproteobacteria</taxon>
        <taxon>Thiotrichales</taxon>
        <taxon>Piscirickettsiaceae</taxon>
        <taxon>Thiomicrorhabdus</taxon>
    </lineage>
</organism>
<dbReference type="Gene3D" id="1.20.120.160">
    <property type="entry name" value="HPT domain"/>
    <property type="match status" value="1"/>
</dbReference>
<comment type="caution">
    <text evidence="4">The sequence shown here is derived from an EMBL/GenBank/DDBJ whole genome shotgun (WGS) entry which is preliminary data.</text>
</comment>
<dbReference type="CDD" id="cd00088">
    <property type="entry name" value="HPT"/>
    <property type="match status" value="1"/>
</dbReference>
<protein>
    <submittedName>
        <fullName evidence="4">Hpt domain-containing protein</fullName>
    </submittedName>
</protein>
<evidence type="ECO:0000259" key="3">
    <source>
        <dbReference type="PROSITE" id="PS50894"/>
    </source>
</evidence>
<dbReference type="PROSITE" id="PS50894">
    <property type="entry name" value="HPT"/>
    <property type="match status" value="1"/>
</dbReference>
<evidence type="ECO:0000256" key="1">
    <source>
        <dbReference type="ARBA" id="ARBA00023012"/>
    </source>
</evidence>
<dbReference type="RefSeq" id="WP_208147641.1">
    <property type="nucleotide sequence ID" value="NZ_JAGETV010000003.1"/>
</dbReference>
<reference evidence="4 5" key="1">
    <citation type="submission" date="2021-03" db="EMBL/GenBank/DDBJ databases">
        <title>Thiomicrorhabdus sp.nov.,novel sulfur-oxidizing bacteria isolated from coastal sediment.</title>
        <authorList>
            <person name="Liu X."/>
        </authorList>
    </citation>
    <scope>NUCLEOTIDE SEQUENCE [LARGE SCALE GENOMIC DNA]</scope>
    <source>
        <strain evidence="4 5">6S2-11</strain>
    </source>
</reference>
<keyword evidence="5" id="KW-1185">Reference proteome</keyword>
<name>A0ABS3Q333_9GAMM</name>
<dbReference type="SUPFAM" id="SSF47226">
    <property type="entry name" value="Histidine-containing phosphotransfer domain, HPT domain"/>
    <property type="match status" value="1"/>
</dbReference>
<evidence type="ECO:0000313" key="5">
    <source>
        <dbReference type="Proteomes" id="UP000664835"/>
    </source>
</evidence>
<dbReference type="Pfam" id="PF01627">
    <property type="entry name" value="Hpt"/>
    <property type="match status" value="1"/>
</dbReference>
<keyword evidence="1" id="KW-0902">Two-component regulatory system</keyword>
<accession>A0ABS3Q333</accession>
<evidence type="ECO:0000313" key="4">
    <source>
        <dbReference type="EMBL" id="MBO1926513.1"/>
    </source>
</evidence>
<keyword evidence="2" id="KW-0597">Phosphoprotein</keyword>
<proteinExistence type="predicted"/>
<dbReference type="InterPro" id="IPR008207">
    <property type="entry name" value="Sig_transdc_His_kin_Hpt_dom"/>
</dbReference>
<evidence type="ECO:0000256" key="2">
    <source>
        <dbReference type="PROSITE-ProRule" id="PRU00110"/>
    </source>
</evidence>
<feature type="modified residue" description="Phosphohistidine" evidence="2">
    <location>
        <position position="54"/>
    </location>
</feature>
<dbReference type="Proteomes" id="UP000664835">
    <property type="component" value="Unassembled WGS sequence"/>
</dbReference>
<dbReference type="EMBL" id="JAGETV010000003">
    <property type="protein sequence ID" value="MBO1926513.1"/>
    <property type="molecule type" value="Genomic_DNA"/>
</dbReference>
<feature type="domain" description="HPt" evidence="3">
    <location>
        <begin position="15"/>
        <end position="113"/>
    </location>
</feature>